<evidence type="ECO:0000313" key="7">
    <source>
        <dbReference type="Proteomes" id="UP000197025"/>
    </source>
</evidence>
<dbReference type="InParanoid" id="A0A212PYU3"/>
<dbReference type="EMBL" id="FYEK01000003">
    <property type="protein sequence ID" value="SNB52128.1"/>
    <property type="molecule type" value="Genomic_DNA"/>
</dbReference>
<dbReference type="Proteomes" id="UP000197025">
    <property type="component" value="Unassembled WGS sequence"/>
</dbReference>
<dbReference type="Pfam" id="PF02674">
    <property type="entry name" value="Colicin_V"/>
    <property type="match status" value="1"/>
</dbReference>
<organism evidence="6 7">
    <name type="scientific">Thermoflexus hugenholtzii JAD2</name>
    <dbReference type="NCBI Taxonomy" id="877466"/>
    <lineage>
        <taxon>Bacteria</taxon>
        <taxon>Bacillati</taxon>
        <taxon>Chloroflexota</taxon>
        <taxon>Thermoflexia</taxon>
        <taxon>Thermoflexales</taxon>
        <taxon>Thermoflexaceae</taxon>
        <taxon>Thermoflexus</taxon>
    </lineage>
</organism>
<name>A0A212PYU3_9CHLR</name>
<accession>A0A212PYU3</accession>
<dbReference type="InterPro" id="IPR003825">
    <property type="entry name" value="Colicin-V_CvpA"/>
</dbReference>
<proteinExistence type="predicted"/>
<evidence type="ECO:0000256" key="2">
    <source>
        <dbReference type="ARBA" id="ARBA00022692"/>
    </source>
</evidence>
<feature type="transmembrane region" description="Helical" evidence="5">
    <location>
        <begin position="100"/>
        <end position="123"/>
    </location>
</feature>
<protein>
    <submittedName>
        <fullName evidence="6">Colicin V production protein</fullName>
    </submittedName>
</protein>
<keyword evidence="2 5" id="KW-0812">Transmembrane</keyword>
<comment type="subcellular location">
    <subcellularLocation>
        <location evidence="1">Membrane</location>
        <topology evidence="1">Multi-pass membrane protein</topology>
    </subcellularLocation>
</comment>
<evidence type="ECO:0000256" key="3">
    <source>
        <dbReference type="ARBA" id="ARBA00022989"/>
    </source>
</evidence>
<dbReference type="AlphaFoldDB" id="A0A212PYU3"/>
<evidence type="ECO:0000256" key="1">
    <source>
        <dbReference type="ARBA" id="ARBA00004141"/>
    </source>
</evidence>
<evidence type="ECO:0000313" key="6">
    <source>
        <dbReference type="EMBL" id="SNB52128.1"/>
    </source>
</evidence>
<evidence type="ECO:0000256" key="5">
    <source>
        <dbReference type="SAM" id="Phobius"/>
    </source>
</evidence>
<keyword evidence="3 5" id="KW-1133">Transmembrane helix</keyword>
<evidence type="ECO:0000256" key="4">
    <source>
        <dbReference type="ARBA" id="ARBA00023136"/>
    </source>
</evidence>
<reference evidence="7" key="1">
    <citation type="submission" date="2017-06" db="EMBL/GenBank/DDBJ databases">
        <authorList>
            <person name="Varghese N."/>
            <person name="Submissions S."/>
        </authorList>
    </citation>
    <scope>NUCLEOTIDE SEQUENCE [LARGE SCALE GENOMIC DNA]</scope>
    <source>
        <strain evidence="7">JAD2</strain>
    </source>
</reference>
<keyword evidence="4 5" id="KW-0472">Membrane</keyword>
<feature type="transmembrane region" description="Helical" evidence="5">
    <location>
        <begin position="32"/>
        <end position="52"/>
    </location>
</feature>
<dbReference type="GO" id="GO:0016020">
    <property type="term" value="C:membrane"/>
    <property type="evidence" value="ECO:0007669"/>
    <property type="project" value="UniProtKB-SubCell"/>
</dbReference>
<feature type="transmembrane region" description="Helical" evidence="5">
    <location>
        <begin position="64"/>
        <end position="88"/>
    </location>
</feature>
<gene>
    <name evidence="6" type="ORF">SAMN02746019_00022550</name>
</gene>
<dbReference type="RefSeq" id="WP_088570036.1">
    <property type="nucleotide sequence ID" value="NZ_FYEK01000003.1"/>
</dbReference>
<keyword evidence="7" id="KW-1185">Reference proteome</keyword>
<sequence>MTFDAVLVLGALASGYIGGSRGLIKQALSLVFVYFSLLFALSLQDTLVGAFTRAVGVITIETAIFFYIVLFLVSYILLEIVSFISYRATRILFLGFLDPALGGLLGIIWWLVFVGAVLTMIFYSLTVPWTWRLAPIAAALRADFEASITLPTLAMLFKTYAIAPLRLVMNPLPAILTGWP</sequence>
<dbReference type="GO" id="GO:0009403">
    <property type="term" value="P:toxin biosynthetic process"/>
    <property type="evidence" value="ECO:0007669"/>
    <property type="project" value="InterPro"/>
</dbReference>